<sequence>MAGNDSPVKMPELNLTPESERGVDLDVGMKQVMAVLTAYFQDKRVTLRASPGGVLYVCNSELGDIFHVPATSGNFLYTGGDIQCSEVMVMGHPDNTGKVWAKSKVVATVDNAWPLAAGEVIKFSITNLNMLRLLIVTNTEKAIIAYTM</sequence>
<gene>
    <name evidence="1" type="ORF">LCGC14_1106470</name>
</gene>
<proteinExistence type="predicted"/>
<evidence type="ECO:0000313" key="1">
    <source>
        <dbReference type="EMBL" id="KKN03555.1"/>
    </source>
</evidence>
<dbReference type="EMBL" id="LAZR01005021">
    <property type="protein sequence ID" value="KKN03555.1"/>
    <property type="molecule type" value="Genomic_DNA"/>
</dbReference>
<protein>
    <submittedName>
        <fullName evidence="1">Uncharacterized protein</fullName>
    </submittedName>
</protein>
<name>A0A0F9M7Y2_9ZZZZ</name>
<organism evidence="1">
    <name type="scientific">marine sediment metagenome</name>
    <dbReference type="NCBI Taxonomy" id="412755"/>
    <lineage>
        <taxon>unclassified sequences</taxon>
        <taxon>metagenomes</taxon>
        <taxon>ecological metagenomes</taxon>
    </lineage>
</organism>
<comment type="caution">
    <text evidence="1">The sequence shown here is derived from an EMBL/GenBank/DDBJ whole genome shotgun (WGS) entry which is preliminary data.</text>
</comment>
<reference evidence="1" key="1">
    <citation type="journal article" date="2015" name="Nature">
        <title>Complex archaea that bridge the gap between prokaryotes and eukaryotes.</title>
        <authorList>
            <person name="Spang A."/>
            <person name="Saw J.H."/>
            <person name="Jorgensen S.L."/>
            <person name="Zaremba-Niedzwiedzka K."/>
            <person name="Martijn J."/>
            <person name="Lind A.E."/>
            <person name="van Eijk R."/>
            <person name="Schleper C."/>
            <person name="Guy L."/>
            <person name="Ettema T.J."/>
        </authorList>
    </citation>
    <scope>NUCLEOTIDE SEQUENCE</scope>
</reference>
<accession>A0A0F9M7Y2</accession>
<dbReference type="AlphaFoldDB" id="A0A0F9M7Y2"/>